<name>A0A2U3DYP8_PURLI</name>
<sequence length="376" mass="39768">MLQVARPRTWGNAPRLAPVAMGRIVAQLLPDNMAMARFTSMSRAASLRGGVVRVHGVSVPDQQSPRGNVARRCWGAGDRGKRGLSGDRRLLAAGGIRGGPWTERPHAAAWPVRPPLPGRHLKGWNGRLNSRSLRFVRVWGASHVPAVEGRGEVEDKVELEAAALGAGSSSSASQACGTAASETAAAAAAAAHPTPSVRRQTVPRHSLPPLPESSATSSHHQHHHLTAARSNLTSAPAALPVAGSGSLTGGIGRPLNCPSIHHSSTSLALVHLVPLFLFHDSAHSLSSFHLLRPPPILRCHRHLLRLDSSPAGVSNTILGAARLDSRRRPIKLPTPPLRPPAAGVVCLLRPRVRAGPNTTYPLHSTGTTSSRRREPI</sequence>
<reference evidence="3" key="1">
    <citation type="submission" date="2015-05" db="EMBL/GenBank/DDBJ databases">
        <authorList>
            <person name="Wang D.B."/>
            <person name="Wang M."/>
        </authorList>
    </citation>
    <scope>NUCLEOTIDE SEQUENCE</scope>
    <source>
        <strain evidence="3">36-1</strain>
    </source>
</reference>
<dbReference type="EMBL" id="LCWV01000019">
    <property type="protein sequence ID" value="PWI67385.1"/>
    <property type="molecule type" value="Genomic_DNA"/>
</dbReference>
<proteinExistence type="predicted"/>
<keyword evidence="5" id="KW-1185">Reference proteome</keyword>
<feature type="region of interest" description="Disordered" evidence="1">
    <location>
        <begin position="187"/>
        <end position="228"/>
    </location>
</feature>
<comment type="caution">
    <text evidence="3">The sequence shown here is derived from an EMBL/GenBank/DDBJ whole genome shotgun (WGS) entry which is preliminary data.</text>
</comment>
<evidence type="ECO:0000313" key="5">
    <source>
        <dbReference type="Proteomes" id="UP001287286"/>
    </source>
</evidence>
<dbReference type="Proteomes" id="UP000245956">
    <property type="component" value="Unassembled WGS sequence"/>
</dbReference>
<organism evidence="3 4">
    <name type="scientific">Purpureocillium lilacinum</name>
    <name type="common">Paecilomyces lilacinus</name>
    <dbReference type="NCBI Taxonomy" id="33203"/>
    <lineage>
        <taxon>Eukaryota</taxon>
        <taxon>Fungi</taxon>
        <taxon>Dikarya</taxon>
        <taxon>Ascomycota</taxon>
        <taxon>Pezizomycotina</taxon>
        <taxon>Sordariomycetes</taxon>
        <taxon>Hypocreomycetidae</taxon>
        <taxon>Hypocreales</taxon>
        <taxon>Ophiocordycipitaceae</taxon>
        <taxon>Purpureocillium</taxon>
    </lineage>
</organism>
<accession>A0A2U3DYP8</accession>
<evidence type="ECO:0000313" key="4">
    <source>
        <dbReference type="Proteomes" id="UP000245956"/>
    </source>
</evidence>
<dbReference type="EMBL" id="JAWRVI010000002">
    <property type="protein sequence ID" value="KAK4094898.1"/>
    <property type="molecule type" value="Genomic_DNA"/>
</dbReference>
<evidence type="ECO:0000313" key="3">
    <source>
        <dbReference type="EMBL" id="PWI67385.1"/>
    </source>
</evidence>
<dbReference type="AlphaFoldDB" id="A0A2U3DYP8"/>
<dbReference type="Proteomes" id="UP001287286">
    <property type="component" value="Unassembled WGS sequence"/>
</dbReference>
<evidence type="ECO:0000256" key="1">
    <source>
        <dbReference type="SAM" id="MobiDB-lite"/>
    </source>
</evidence>
<reference evidence="3 4" key="2">
    <citation type="journal article" date="2016" name="Front. Microbiol.">
        <title>Genome and transcriptome sequences reveal the specific parasitism of the nematophagous Purpureocillium lilacinum 36-1.</title>
        <authorList>
            <person name="Xie J."/>
            <person name="Li S."/>
            <person name="Mo C."/>
            <person name="Xiao X."/>
            <person name="Peng D."/>
            <person name="Wang G."/>
            <person name="Xiao Y."/>
        </authorList>
    </citation>
    <scope>NUCLEOTIDE SEQUENCE [LARGE SCALE GENOMIC DNA]</scope>
    <source>
        <strain evidence="3 4">36-1</strain>
    </source>
</reference>
<protein>
    <submittedName>
        <fullName evidence="3">Uncharacterized protein</fullName>
    </submittedName>
</protein>
<gene>
    <name evidence="3" type="ORF">PCL_03153</name>
    <name evidence="2" type="ORF">Purlil1_594</name>
</gene>
<reference evidence="2" key="3">
    <citation type="submission" date="2023-11" db="EMBL/GenBank/DDBJ databases">
        <authorList>
            <person name="Beijen E."/>
            <person name="Ohm R.A."/>
        </authorList>
    </citation>
    <scope>NUCLEOTIDE SEQUENCE</scope>
    <source>
        <strain evidence="2">CBS 150709</strain>
    </source>
</reference>
<evidence type="ECO:0000313" key="2">
    <source>
        <dbReference type="EMBL" id="KAK4094898.1"/>
    </source>
</evidence>
<feature type="region of interest" description="Disordered" evidence="1">
    <location>
        <begin position="356"/>
        <end position="376"/>
    </location>
</feature>
<feature type="compositionally biased region" description="Polar residues" evidence="1">
    <location>
        <begin position="356"/>
        <end position="369"/>
    </location>
</feature>
<reference evidence="2 5" key="4">
    <citation type="journal article" date="2024" name="Microbiol. Resour. Announc.">
        <title>Genome annotations for the ascomycete fungi Trichoderma harzianum, Trichoderma aggressivum, and Purpureocillium lilacinum.</title>
        <authorList>
            <person name="Beijen E.P.W."/>
            <person name="Ohm R.A."/>
        </authorList>
    </citation>
    <scope>NUCLEOTIDE SEQUENCE [LARGE SCALE GENOMIC DNA]</scope>
    <source>
        <strain evidence="2 5">CBS 150709</strain>
    </source>
</reference>